<reference evidence="9" key="2">
    <citation type="submission" date="2015-04" db="EMBL/GenBank/DDBJ databases">
        <title>Physiological reanalysis, assessment of diazotrophy, and genome sequences of multiple isolates of Streptomyces thermoautotrophicus.</title>
        <authorList>
            <person name="MacKellar D.C."/>
            <person name="Lieber L."/>
            <person name="Norman J."/>
            <person name="Bolger A."/>
            <person name="Tobin C."/>
            <person name="Murray J.W."/>
            <person name="Chang R."/>
            <person name="Ford T."/>
            <person name="Nguyen P.Q."/>
            <person name="Woodward J."/>
            <person name="Permingeat H."/>
            <person name="Joshi N.S."/>
            <person name="Silver P.A."/>
            <person name="Usadel B."/>
            <person name="Rutherford A.W."/>
            <person name="Friesen M."/>
            <person name="Prell J."/>
        </authorList>
    </citation>
    <scope>NUCLEOTIDE SEQUENCE [LARGE SCALE GENOMIC DNA]</scope>
    <source>
        <strain evidence="9">H1</strain>
    </source>
</reference>
<evidence type="ECO:0000313" key="10">
    <source>
        <dbReference type="Proteomes" id="UP000070659"/>
    </source>
</evidence>
<accession>A0A132MX79</accession>
<dbReference type="InterPro" id="IPR004143">
    <property type="entry name" value="BPL_LPL_catalytic"/>
</dbReference>
<dbReference type="Pfam" id="PF02237">
    <property type="entry name" value="BPL_C"/>
    <property type="match status" value="1"/>
</dbReference>
<protein>
    <recommendedName>
        <fullName evidence="5">biotin--[biotin carboxyl-carrier protein] ligase</fullName>
        <ecNumber evidence="5">6.3.4.15</ecNumber>
    </recommendedName>
</protein>
<sequence length="270" mass="28879">MDSPYSDLLRPPLRPRELARALAVPGGLWREIRVLPETGSTNADAVRAARDGAPEGLVIVAESQTAGRGRLDRAWVAPPRSGLTFSMLLRPAGVPVARWGWLPLLAGVGSCAAVSRLAELEIGLKWPNDLFVHDRKLGGILAERVDDAIVLGIGLNVTLRIDELPVPTATSLALAGSACTDRDPLLRAMLREIAEWYGRWRAAGGDPEASGLRAAYRDRCVTLGRRVRVELPAGRVVEGDAVDIDPAGHLVVRTAAGEERVGAGDVVHVR</sequence>
<dbReference type="SUPFAM" id="SSF50037">
    <property type="entry name" value="C-terminal domain of transcriptional repressors"/>
    <property type="match status" value="1"/>
</dbReference>
<keyword evidence="3" id="KW-0067">ATP-binding</keyword>
<evidence type="ECO:0000256" key="1">
    <source>
        <dbReference type="ARBA" id="ARBA00022598"/>
    </source>
</evidence>
<keyword evidence="9" id="KW-1185">Reference proteome</keyword>
<organism evidence="7 9">
    <name type="scientific">Carbonactinospora thermoautotrophica</name>
    <dbReference type="NCBI Taxonomy" id="1469144"/>
    <lineage>
        <taxon>Bacteria</taxon>
        <taxon>Bacillati</taxon>
        <taxon>Actinomycetota</taxon>
        <taxon>Actinomycetes</taxon>
        <taxon>Kitasatosporales</taxon>
        <taxon>Carbonactinosporaceae</taxon>
        <taxon>Carbonactinospora</taxon>
    </lineage>
</organism>
<dbReference type="Gene3D" id="2.30.30.100">
    <property type="match status" value="1"/>
</dbReference>
<dbReference type="Proteomes" id="UP000070659">
    <property type="component" value="Unassembled WGS sequence"/>
</dbReference>
<dbReference type="GO" id="GO:0005737">
    <property type="term" value="C:cytoplasm"/>
    <property type="evidence" value="ECO:0007669"/>
    <property type="project" value="TreeGrafter"/>
</dbReference>
<dbReference type="CDD" id="cd16442">
    <property type="entry name" value="BPL"/>
    <property type="match status" value="1"/>
</dbReference>
<dbReference type="InterPro" id="IPR003142">
    <property type="entry name" value="BPL_C"/>
</dbReference>
<evidence type="ECO:0000256" key="5">
    <source>
        <dbReference type="ARBA" id="ARBA00024227"/>
    </source>
</evidence>
<keyword evidence="4" id="KW-0092">Biotin</keyword>
<dbReference type="OrthoDB" id="9807064at2"/>
<dbReference type="GO" id="GO:0005524">
    <property type="term" value="F:ATP binding"/>
    <property type="evidence" value="ECO:0007669"/>
    <property type="project" value="UniProtKB-KW"/>
</dbReference>
<dbReference type="EMBL" id="JYIJ01000017">
    <property type="protein sequence ID" value="KWX03554.1"/>
    <property type="molecule type" value="Genomic_DNA"/>
</dbReference>
<proteinExistence type="predicted"/>
<dbReference type="InterPro" id="IPR008988">
    <property type="entry name" value="Transcriptional_repressor_C"/>
</dbReference>
<keyword evidence="2" id="KW-0547">Nucleotide-binding</keyword>
<dbReference type="InterPro" id="IPR004408">
    <property type="entry name" value="Biotin_CoA_COase_ligase"/>
</dbReference>
<gene>
    <name evidence="7" type="ORF">LI90_3467</name>
    <name evidence="8" type="ORF">TH66_11885</name>
</gene>
<dbReference type="PANTHER" id="PTHR12835">
    <property type="entry name" value="BIOTIN PROTEIN LIGASE"/>
    <property type="match status" value="1"/>
</dbReference>
<name>A0A132MX79_9ACTN</name>
<dbReference type="SUPFAM" id="SSF55681">
    <property type="entry name" value="Class II aaRS and biotin synthetases"/>
    <property type="match status" value="1"/>
</dbReference>
<dbReference type="Pfam" id="PF03099">
    <property type="entry name" value="BPL_LplA_LipB"/>
    <property type="match status" value="1"/>
</dbReference>
<dbReference type="PANTHER" id="PTHR12835:SF5">
    <property type="entry name" value="BIOTIN--PROTEIN LIGASE"/>
    <property type="match status" value="1"/>
</dbReference>
<dbReference type="NCBIfam" id="TIGR00121">
    <property type="entry name" value="birA_ligase"/>
    <property type="match status" value="1"/>
</dbReference>
<feature type="domain" description="BPL/LPL catalytic" evidence="6">
    <location>
        <begin position="27"/>
        <end position="201"/>
    </location>
</feature>
<evidence type="ECO:0000313" key="7">
    <source>
        <dbReference type="EMBL" id="KWX02424.1"/>
    </source>
</evidence>
<dbReference type="STRING" id="1469144.LI90_3467"/>
<evidence type="ECO:0000259" key="6">
    <source>
        <dbReference type="PROSITE" id="PS51733"/>
    </source>
</evidence>
<dbReference type="AlphaFoldDB" id="A0A132MX79"/>
<dbReference type="GO" id="GO:0004077">
    <property type="term" value="F:biotin--[biotin carboxyl-carrier protein] ligase activity"/>
    <property type="evidence" value="ECO:0007669"/>
    <property type="project" value="UniProtKB-EC"/>
</dbReference>
<dbReference type="PATRIC" id="fig|1469144.10.peg.3719"/>
<reference evidence="8 10" key="1">
    <citation type="submission" date="2015-02" db="EMBL/GenBank/DDBJ databases">
        <title>Physiological reanalysis, assessment of diazotrophy, and genome sequences of multiple isolates of Streptomyces thermoautotrophicus.</title>
        <authorList>
            <person name="MacKellar D.C."/>
            <person name="Lieber L."/>
            <person name="Norman J."/>
            <person name="Bolger A."/>
            <person name="Tobin C."/>
            <person name="Murray J.W."/>
            <person name="Prell J."/>
        </authorList>
    </citation>
    <scope>NUCLEOTIDE SEQUENCE [LARGE SCALE GENOMIC DNA]</scope>
    <source>
        <strain evidence="8 10">UBT1</strain>
    </source>
</reference>
<evidence type="ECO:0000313" key="9">
    <source>
        <dbReference type="Proteomes" id="UP000070188"/>
    </source>
</evidence>
<dbReference type="InterPro" id="IPR045864">
    <property type="entry name" value="aa-tRNA-synth_II/BPL/LPL"/>
</dbReference>
<evidence type="ECO:0000256" key="3">
    <source>
        <dbReference type="ARBA" id="ARBA00022840"/>
    </source>
</evidence>
<dbReference type="PROSITE" id="PS51733">
    <property type="entry name" value="BPL_LPL_CATALYTIC"/>
    <property type="match status" value="1"/>
</dbReference>
<keyword evidence="1 7" id="KW-0436">Ligase</keyword>
<reference evidence="7" key="3">
    <citation type="submission" date="2015-04" db="EMBL/GenBank/DDBJ databases">
        <title>Physiological reanalysis, assessment of diazotrophy, and genome sequences of multiple isolates of Streptomyces thermoautotrophicus.</title>
        <authorList>
            <person name="MacKellar D.C."/>
            <person name="Lieber L."/>
            <person name="Norman J."/>
            <person name="Bolger A."/>
            <person name="Tobin C."/>
            <person name="Murray J.W."/>
            <person name="Woodward J."/>
            <person name="Friesen M."/>
            <person name="Prell J."/>
        </authorList>
    </citation>
    <scope>NUCLEOTIDE SEQUENCE [LARGE SCALE GENOMIC DNA]</scope>
    <source>
        <strain evidence="7">H1</strain>
    </source>
</reference>
<evidence type="ECO:0000313" key="8">
    <source>
        <dbReference type="EMBL" id="KWX03554.1"/>
    </source>
</evidence>
<dbReference type="EC" id="6.3.4.15" evidence="5"/>
<evidence type="ECO:0000256" key="4">
    <source>
        <dbReference type="ARBA" id="ARBA00023267"/>
    </source>
</evidence>
<comment type="caution">
    <text evidence="7">The sequence shown here is derived from an EMBL/GenBank/DDBJ whole genome shotgun (WGS) entry which is preliminary data.</text>
</comment>
<dbReference type="Gene3D" id="3.30.930.10">
    <property type="entry name" value="Bira Bifunctional Protein, Domain 2"/>
    <property type="match status" value="1"/>
</dbReference>
<dbReference type="RefSeq" id="WP_066889417.1">
    <property type="nucleotide sequence ID" value="NZ_JYIJ01000017.1"/>
</dbReference>
<evidence type="ECO:0000256" key="2">
    <source>
        <dbReference type="ARBA" id="ARBA00022741"/>
    </source>
</evidence>
<dbReference type="EMBL" id="LAXD01000001">
    <property type="protein sequence ID" value="KWX02424.1"/>
    <property type="molecule type" value="Genomic_DNA"/>
</dbReference>
<dbReference type="Proteomes" id="UP000070188">
    <property type="component" value="Unassembled WGS sequence"/>
</dbReference>